<dbReference type="GO" id="GO:0005524">
    <property type="term" value="F:ATP binding"/>
    <property type="evidence" value="ECO:0007669"/>
    <property type="project" value="UniProtKB-UniRule"/>
</dbReference>
<dbReference type="Proteomes" id="UP000095141">
    <property type="component" value="Unassembled WGS sequence"/>
</dbReference>
<dbReference type="EC" id="2.7.4.25" evidence="8"/>
<dbReference type="PANTHER" id="PTHR21299:SF2">
    <property type="entry name" value="CYTIDYLATE KINASE"/>
    <property type="match status" value="1"/>
</dbReference>
<evidence type="ECO:0000256" key="1">
    <source>
        <dbReference type="ARBA" id="ARBA00009427"/>
    </source>
</evidence>
<dbReference type="EMBL" id="JOSX01000023">
    <property type="protein sequence ID" value="KEK13876.1"/>
    <property type="molecule type" value="Genomic_DNA"/>
</dbReference>
<comment type="similarity">
    <text evidence="1 8">Belongs to the cytidylate kinase family. Type 1 subfamily.</text>
</comment>
<dbReference type="InterPro" id="IPR011994">
    <property type="entry name" value="Cytidylate_kinase_dom"/>
</dbReference>
<reference evidence="11 13" key="2">
    <citation type="submission" date="2016-08" db="EMBL/GenBank/DDBJ databases">
        <title>Probiotic bacterium isolated from chicken gut.</title>
        <authorList>
            <person name="Levy J.L."/>
            <person name="Hassan H.M."/>
            <person name="Mendoza M.A."/>
        </authorList>
    </citation>
    <scope>NUCLEOTIDE SEQUENCE [LARGE SCALE GENOMIC DNA]</scope>
    <source>
        <strain evidence="11 13">P43</strain>
    </source>
</reference>
<feature type="domain" description="Cytidylate kinase" evidence="9">
    <location>
        <begin position="7"/>
        <end position="221"/>
    </location>
</feature>
<comment type="catalytic activity">
    <reaction evidence="7 8">
        <text>CMP + ATP = CDP + ADP</text>
        <dbReference type="Rhea" id="RHEA:11600"/>
        <dbReference type="ChEBI" id="CHEBI:30616"/>
        <dbReference type="ChEBI" id="CHEBI:58069"/>
        <dbReference type="ChEBI" id="CHEBI:60377"/>
        <dbReference type="ChEBI" id="CHEBI:456216"/>
        <dbReference type="EC" id="2.7.4.25"/>
    </reaction>
</comment>
<dbReference type="GO" id="GO:0006220">
    <property type="term" value="P:pyrimidine nucleotide metabolic process"/>
    <property type="evidence" value="ECO:0007669"/>
    <property type="project" value="UniProtKB-UniRule"/>
</dbReference>
<dbReference type="PANTHER" id="PTHR21299">
    <property type="entry name" value="CYTIDYLATE KINASE/PANTOATE-BETA-ALANINE LIGASE"/>
    <property type="match status" value="1"/>
</dbReference>
<dbReference type="EMBL" id="MCNS01000001">
    <property type="protein sequence ID" value="OCX50085.1"/>
    <property type="molecule type" value="Genomic_DNA"/>
</dbReference>
<keyword evidence="3 8" id="KW-0547">Nucleotide-binding</keyword>
<evidence type="ECO:0000313" key="11">
    <source>
        <dbReference type="EMBL" id="OCX50085.1"/>
    </source>
</evidence>
<evidence type="ECO:0000313" key="12">
    <source>
        <dbReference type="Proteomes" id="UP000027731"/>
    </source>
</evidence>
<dbReference type="Gene3D" id="3.40.50.300">
    <property type="entry name" value="P-loop containing nucleotide triphosphate hydrolases"/>
    <property type="match status" value="1"/>
</dbReference>
<protein>
    <recommendedName>
        <fullName evidence="8">Cytidylate kinase</fullName>
        <shortName evidence="8">CK</shortName>
        <ecNumber evidence="8">2.7.4.25</ecNumber>
    </recommendedName>
    <alternativeName>
        <fullName evidence="8">Cytidine monophosphate kinase</fullName>
        <shortName evidence="8">CMP kinase</shortName>
    </alternativeName>
</protein>
<gene>
    <name evidence="8" type="primary">cmk</name>
    <name evidence="11" type="ORF">BFD03_00730</name>
    <name evidence="10" type="ORF">LR3_09660</name>
</gene>
<keyword evidence="4 8" id="KW-0418">Kinase</keyword>
<keyword evidence="2 8" id="KW-0808">Transferase</keyword>
<keyword evidence="8" id="KW-0963">Cytoplasm</keyword>
<sequence>MCKRLQVAIDGPASAGKSTVAKLVAKKFNYVYCDTGAMYRAVTLAALNQGIDPKDDTKVAEIARQIKIDFEPSETEQRVFLDGKEVTHDIRLPKVAANVSAVAAVPAVREEMTKQQRQIAESGGIVMDGRDIGTTVLPQAPVKIFMVASAYERARRRYVENQAKGINTTSLEELQKAIELRDKKDSTRKVSPLTQAPDAIKLDTTNMTIDEVVSEISKIIKKTQDELA</sequence>
<dbReference type="HAMAP" id="MF_00238">
    <property type="entry name" value="Cytidyl_kinase_type1"/>
    <property type="match status" value="1"/>
</dbReference>
<dbReference type="InterPro" id="IPR027417">
    <property type="entry name" value="P-loop_NTPase"/>
</dbReference>
<proteinExistence type="inferred from homology"/>
<evidence type="ECO:0000313" key="13">
    <source>
        <dbReference type="Proteomes" id="UP000095141"/>
    </source>
</evidence>
<evidence type="ECO:0000256" key="8">
    <source>
        <dbReference type="HAMAP-Rule" id="MF_00238"/>
    </source>
</evidence>
<dbReference type="GO" id="GO:0015949">
    <property type="term" value="P:nucleobase-containing small molecule interconversion"/>
    <property type="evidence" value="ECO:0007669"/>
    <property type="project" value="TreeGrafter"/>
</dbReference>
<evidence type="ECO:0000259" key="9">
    <source>
        <dbReference type="Pfam" id="PF02224"/>
    </source>
</evidence>
<comment type="catalytic activity">
    <reaction evidence="6 8">
        <text>dCMP + ATP = dCDP + ADP</text>
        <dbReference type="Rhea" id="RHEA:25094"/>
        <dbReference type="ChEBI" id="CHEBI:30616"/>
        <dbReference type="ChEBI" id="CHEBI:57566"/>
        <dbReference type="ChEBI" id="CHEBI:58593"/>
        <dbReference type="ChEBI" id="CHEBI:456216"/>
        <dbReference type="EC" id="2.7.4.25"/>
    </reaction>
</comment>
<evidence type="ECO:0000256" key="6">
    <source>
        <dbReference type="ARBA" id="ARBA00047615"/>
    </source>
</evidence>
<dbReference type="GO" id="GO:0036431">
    <property type="term" value="F:dCMP kinase activity"/>
    <property type="evidence" value="ECO:0007669"/>
    <property type="project" value="InterPro"/>
</dbReference>
<accession>A0A073JM43</accession>
<comment type="caution">
    <text evidence="10">The sequence shown here is derived from an EMBL/GenBank/DDBJ whole genome shotgun (WGS) entry which is preliminary data.</text>
</comment>
<dbReference type="SUPFAM" id="SSF52540">
    <property type="entry name" value="P-loop containing nucleoside triphosphate hydrolases"/>
    <property type="match status" value="1"/>
</dbReference>
<dbReference type="PATRIC" id="fig|1598.90.peg.2072"/>
<evidence type="ECO:0000313" key="10">
    <source>
        <dbReference type="EMBL" id="KEK13876.1"/>
    </source>
</evidence>
<keyword evidence="5 8" id="KW-0067">ATP-binding</keyword>
<evidence type="ECO:0000256" key="7">
    <source>
        <dbReference type="ARBA" id="ARBA00048478"/>
    </source>
</evidence>
<feature type="binding site" evidence="8">
    <location>
        <begin position="11"/>
        <end position="19"/>
    </location>
    <ligand>
        <name>ATP</name>
        <dbReference type="ChEBI" id="CHEBI:30616"/>
    </ligand>
</feature>
<dbReference type="NCBIfam" id="TIGR00017">
    <property type="entry name" value="cmk"/>
    <property type="match status" value="1"/>
</dbReference>
<dbReference type="InterPro" id="IPR003136">
    <property type="entry name" value="Cytidylate_kin"/>
</dbReference>
<dbReference type="AlphaFoldDB" id="A0A073JM43"/>
<evidence type="ECO:0000256" key="2">
    <source>
        <dbReference type="ARBA" id="ARBA00022679"/>
    </source>
</evidence>
<dbReference type="Proteomes" id="UP000027731">
    <property type="component" value="Unassembled WGS sequence"/>
</dbReference>
<dbReference type="Pfam" id="PF02224">
    <property type="entry name" value="Cytidylate_kin"/>
    <property type="match status" value="1"/>
</dbReference>
<organism evidence="10 12">
    <name type="scientific">Limosilactobacillus reuteri</name>
    <name type="common">Lactobacillus reuteri</name>
    <dbReference type="NCBI Taxonomy" id="1598"/>
    <lineage>
        <taxon>Bacteria</taxon>
        <taxon>Bacillati</taxon>
        <taxon>Bacillota</taxon>
        <taxon>Bacilli</taxon>
        <taxon>Lactobacillales</taxon>
        <taxon>Lactobacillaceae</taxon>
        <taxon>Limosilactobacillus</taxon>
    </lineage>
</organism>
<dbReference type="CDD" id="cd02020">
    <property type="entry name" value="CMPK"/>
    <property type="match status" value="1"/>
</dbReference>
<evidence type="ECO:0000256" key="5">
    <source>
        <dbReference type="ARBA" id="ARBA00022840"/>
    </source>
</evidence>
<dbReference type="RefSeq" id="WP_035152651.1">
    <property type="nucleotide sequence ID" value="NZ_CP136906.1"/>
</dbReference>
<reference evidence="10 12" key="1">
    <citation type="submission" date="2014-06" db="EMBL/GenBank/DDBJ databases">
        <title>Genetic determinant of reutericyclin biosynthesis of Lactobacillus reuteri.</title>
        <authorList>
            <person name="Lin X."/>
            <person name="Duar R."/>
            <person name="Walter J."/>
            <person name="Gaenzle M."/>
        </authorList>
    </citation>
    <scope>NUCLEOTIDE SEQUENCE [LARGE SCALE GENOMIC DNA]</scope>
    <source>
        <strain evidence="10 12">LTH2584</strain>
    </source>
</reference>
<name>A0A073JM43_LIMRT</name>
<evidence type="ECO:0000256" key="3">
    <source>
        <dbReference type="ARBA" id="ARBA00022741"/>
    </source>
</evidence>
<comment type="subcellular location">
    <subcellularLocation>
        <location evidence="8">Cytoplasm</location>
    </subcellularLocation>
</comment>
<dbReference type="GO" id="GO:0005829">
    <property type="term" value="C:cytosol"/>
    <property type="evidence" value="ECO:0007669"/>
    <property type="project" value="TreeGrafter"/>
</dbReference>
<evidence type="ECO:0000256" key="4">
    <source>
        <dbReference type="ARBA" id="ARBA00022777"/>
    </source>
</evidence>